<dbReference type="Pfam" id="PF00583">
    <property type="entry name" value="Acetyltransf_1"/>
    <property type="match status" value="1"/>
</dbReference>
<dbReference type="GO" id="GO:0016747">
    <property type="term" value="F:acyltransferase activity, transferring groups other than amino-acyl groups"/>
    <property type="evidence" value="ECO:0007669"/>
    <property type="project" value="InterPro"/>
</dbReference>
<dbReference type="PATRIC" id="fig|1035195.3.peg.617"/>
<dbReference type="InterPro" id="IPR016181">
    <property type="entry name" value="Acyl_CoA_acyltransferase"/>
</dbReference>
<evidence type="ECO:0000259" key="1">
    <source>
        <dbReference type="PROSITE" id="PS51186"/>
    </source>
</evidence>
<dbReference type="RefSeq" id="WP_006062934.1">
    <property type="nucleotide sequence ID" value="NZ_KB290827.1"/>
</dbReference>
<proteinExistence type="predicted"/>
<organism evidence="2 3">
    <name type="scientific">Corynebacterium durum F0235</name>
    <dbReference type="NCBI Taxonomy" id="1035195"/>
    <lineage>
        <taxon>Bacteria</taxon>
        <taxon>Bacillati</taxon>
        <taxon>Actinomycetota</taxon>
        <taxon>Actinomycetes</taxon>
        <taxon>Mycobacteriales</taxon>
        <taxon>Corynebacteriaceae</taxon>
        <taxon>Corynebacterium</taxon>
    </lineage>
</organism>
<dbReference type="Proteomes" id="UP000010445">
    <property type="component" value="Unassembled WGS sequence"/>
</dbReference>
<dbReference type="EMBL" id="AMEM01000011">
    <property type="protein sequence ID" value="EKX91614.1"/>
    <property type="molecule type" value="Genomic_DNA"/>
</dbReference>
<accession>L1MKX2</accession>
<gene>
    <name evidence="2" type="ORF">HMPREF9997_00688</name>
</gene>
<comment type="caution">
    <text evidence="2">The sequence shown here is derived from an EMBL/GenBank/DDBJ whole genome shotgun (WGS) entry which is preliminary data.</text>
</comment>
<evidence type="ECO:0000313" key="2">
    <source>
        <dbReference type="EMBL" id="EKX91614.1"/>
    </source>
</evidence>
<evidence type="ECO:0000313" key="3">
    <source>
        <dbReference type="Proteomes" id="UP000010445"/>
    </source>
</evidence>
<protein>
    <submittedName>
        <fullName evidence="2">Acetyltransferase, GNAT family protein</fullName>
    </submittedName>
</protein>
<dbReference type="Gene3D" id="3.40.630.30">
    <property type="match status" value="1"/>
</dbReference>
<dbReference type="OrthoDB" id="3239945at2"/>
<dbReference type="STRING" id="1035195.HMPREF9997_00688"/>
<dbReference type="SUPFAM" id="SSF55729">
    <property type="entry name" value="Acyl-CoA N-acyltransferases (Nat)"/>
    <property type="match status" value="1"/>
</dbReference>
<reference evidence="2 3" key="1">
    <citation type="submission" date="2012-05" db="EMBL/GenBank/DDBJ databases">
        <authorList>
            <person name="Weinstock G."/>
            <person name="Sodergren E."/>
            <person name="Lobos E.A."/>
            <person name="Fulton L."/>
            <person name="Fulton R."/>
            <person name="Courtney L."/>
            <person name="Fronick C."/>
            <person name="O'Laughlin M."/>
            <person name="Godfrey J."/>
            <person name="Wilson R.M."/>
            <person name="Miner T."/>
            <person name="Farmer C."/>
            <person name="Delehaunty K."/>
            <person name="Cordes M."/>
            <person name="Minx P."/>
            <person name="Tomlinson C."/>
            <person name="Chen J."/>
            <person name="Wollam A."/>
            <person name="Pepin K.H."/>
            <person name="Bhonagiri V."/>
            <person name="Zhang X."/>
            <person name="Suruliraj S."/>
            <person name="Warren W."/>
            <person name="Mitreva M."/>
            <person name="Mardis E.R."/>
            <person name="Wilson R.K."/>
        </authorList>
    </citation>
    <scope>NUCLEOTIDE SEQUENCE [LARGE SCALE GENOMIC DNA]</scope>
    <source>
        <strain evidence="2 3">F0235</strain>
    </source>
</reference>
<sequence>MAPLRITPATIEHFDDLELLLGPKKSPTAQACWCLSYRLGYKASAKLDAAARRAEVQHLCQAEPAPGILAYRTDDDGTSTVVGWAGVAPRADVAELSTAAYPHIADDNPWSIFCLRTRAGMRKRGIGQQLLTGAINFAFDNGATVIEGYPLDTDDKVAPIFAYPGFRRMFEREGFAKVADTTSVLDGVPRILMRLPHQDS</sequence>
<dbReference type="eggNOG" id="COG3153">
    <property type="taxonomic scope" value="Bacteria"/>
</dbReference>
<dbReference type="CDD" id="cd04301">
    <property type="entry name" value="NAT_SF"/>
    <property type="match status" value="1"/>
</dbReference>
<name>L1MKX2_9CORY</name>
<dbReference type="HOGENOM" id="CLU_105867_0_0_11"/>
<keyword evidence="2" id="KW-0808">Transferase</keyword>
<dbReference type="InterPro" id="IPR000182">
    <property type="entry name" value="GNAT_dom"/>
</dbReference>
<feature type="domain" description="N-acetyltransferase" evidence="1">
    <location>
        <begin position="39"/>
        <end position="198"/>
    </location>
</feature>
<dbReference type="AlphaFoldDB" id="L1MKX2"/>
<dbReference type="PROSITE" id="PS51186">
    <property type="entry name" value="GNAT"/>
    <property type="match status" value="1"/>
</dbReference>
<keyword evidence="3" id="KW-1185">Reference proteome</keyword>